<sequence>MINYLFCNRPQVIKAGFYRENGRDLRRKPHEATNKKGAIV</sequence>
<protein>
    <submittedName>
        <fullName evidence="1">Uncharacterized protein</fullName>
    </submittedName>
</protein>
<gene>
    <name evidence="1" type="ORF">ALO71_102525</name>
</gene>
<dbReference type="AlphaFoldDB" id="A0A0N8RCG1"/>
<dbReference type="EMBL" id="LJQG01000270">
    <property type="protein sequence ID" value="KPX14695.1"/>
    <property type="molecule type" value="Genomic_DNA"/>
</dbReference>
<accession>A0A0N8RCG1</accession>
<comment type="caution">
    <text evidence="1">The sequence shown here is derived from an EMBL/GenBank/DDBJ whole genome shotgun (WGS) entry which is preliminary data.</text>
</comment>
<dbReference type="Proteomes" id="UP000050346">
    <property type="component" value="Unassembled WGS sequence"/>
</dbReference>
<name>A0A0N8RCG1_PSEA0</name>
<reference evidence="1 2" key="1">
    <citation type="submission" date="2015-09" db="EMBL/GenBank/DDBJ databases">
        <title>Genome announcement of multiple Pseudomonas syringae strains.</title>
        <authorList>
            <person name="Thakur S."/>
            <person name="Wang P.W."/>
            <person name="Gong Y."/>
            <person name="Weir B.S."/>
            <person name="Guttman D.S."/>
        </authorList>
    </citation>
    <scope>NUCLEOTIDE SEQUENCE [LARGE SCALE GENOMIC DNA]</scope>
    <source>
        <strain evidence="1 2">ICMP9150</strain>
    </source>
</reference>
<evidence type="ECO:0000313" key="1">
    <source>
        <dbReference type="EMBL" id="KPX14695.1"/>
    </source>
</evidence>
<organism evidence="1 2">
    <name type="scientific">Pseudomonas amygdali pv. dendropanacis</name>
    <dbReference type="NCBI Taxonomy" id="235272"/>
    <lineage>
        <taxon>Bacteria</taxon>
        <taxon>Pseudomonadati</taxon>
        <taxon>Pseudomonadota</taxon>
        <taxon>Gammaproteobacteria</taxon>
        <taxon>Pseudomonadales</taxon>
        <taxon>Pseudomonadaceae</taxon>
        <taxon>Pseudomonas</taxon>
        <taxon>Pseudomonas amygdali</taxon>
    </lineage>
</organism>
<evidence type="ECO:0000313" key="2">
    <source>
        <dbReference type="Proteomes" id="UP000050346"/>
    </source>
</evidence>
<proteinExistence type="predicted"/>